<evidence type="ECO:0000313" key="2">
    <source>
        <dbReference type="EMBL" id="MDY5152514.1"/>
    </source>
</evidence>
<keyword evidence="1" id="KW-0472">Membrane</keyword>
<dbReference type="Proteomes" id="UP000182744">
    <property type="component" value="Unassembled WGS sequence"/>
</dbReference>
<keyword evidence="1" id="KW-0812">Transmembrane</keyword>
<evidence type="ECO:0000256" key="1">
    <source>
        <dbReference type="SAM" id="Phobius"/>
    </source>
</evidence>
<dbReference type="AlphaFoldDB" id="A0A1G7CPU1"/>
<reference evidence="3" key="2">
    <citation type="submission" date="2016-10" db="EMBL/GenBank/DDBJ databases">
        <authorList>
            <person name="de Groot N.N."/>
        </authorList>
    </citation>
    <scope>NUCLEOTIDE SEQUENCE [LARGE SCALE GENOMIC DNA]</scope>
    <source>
        <strain evidence="3">DSM 20639</strain>
    </source>
</reference>
<keyword evidence="4" id="KW-1185">Reference proteome</keyword>
<evidence type="ECO:0000313" key="4">
    <source>
        <dbReference type="Proteomes" id="UP000182744"/>
    </source>
</evidence>
<accession>A0A1G7CPU1</accession>
<reference evidence="2" key="3">
    <citation type="submission" date="2023-10" db="EMBL/GenBank/DDBJ databases">
        <title>Whole Genome based description of the genera Actinobaculum and Actinotignum reveals a complex phylogenetic relationship within the species included in the genus Actinotignum.</title>
        <authorList>
            <person name="Jensen C.S."/>
            <person name="Dargis R."/>
            <person name="Kemp M."/>
            <person name="Christensen J.J."/>
        </authorList>
    </citation>
    <scope>NUCLEOTIDE SEQUENCE</scope>
    <source>
        <strain evidence="2">Actinobaculum_suis_CCUG19206T</strain>
    </source>
</reference>
<proteinExistence type="predicted"/>
<reference evidence="4" key="1">
    <citation type="submission" date="2016-10" db="EMBL/GenBank/DDBJ databases">
        <authorList>
            <person name="Varghese N."/>
        </authorList>
    </citation>
    <scope>NUCLEOTIDE SEQUENCE [LARGE SCALE GENOMIC DNA]</scope>
    <source>
        <strain evidence="4">DSM 20639</strain>
    </source>
</reference>
<evidence type="ECO:0000313" key="3">
    <source>
        <dbReference type="EMBL" id="SDE40515.1"/>
    </source>
</evidence>
<organism evidence="3 4">
    <name type="scientific">Actinobaculum suis</name>
    <dbReference type="NCBI Taxonomy" id="1657"/>
    <lineage>
        <taxon>Bacteria</taxon>
        <taxon>Bacillati</taxon>
        <taxon>Actinomycetota</taxon>
        <taxon>Actinomycetes</taxon>
        <taxon>Actinomycetales</taxon>
        <taxon>Actinomycetaceae</taxon>
        <taxon>Actinobaculum</taxon>
    </lineage>
</organism>
<sequence length="69" mass="7766">MYLLHELTAFAIVLGYVSLKVARPGVSYFDTAMLFTSLLGGINLYWCGELIIRNRASRRRQNQEAANTA</sequence>
<feature type="transmembrane region" description="Helical" evidence="1">
    <location>
        <begin position="32"/>
        <end position="52"/>
    </location>
</feature>
<protein>
    <submittedName>
        <fullName evidence="3">Uncharacterized protein</fullName>
    </submittedName>
</protein>
<dbReference type="EMBL" id="FNAU01000008">
    <property type="protein sequence ID" value="SDE40515.1"/>
    <property type="molecule type" value="Genomic_DNA"/>
</dbReference>
<keyword evidence="1" id="KW-1133">Transmembrane helix</keyword>
<name>A0A1G7CPU1_9ACTO</name>
<gene>
    <name evidence="2" type="ORF">R6G71_00345</name>
    <name evidence="3" type="ORF">SAMN05421878_10833</name>
</gene>
<dbReference type="Proteomes" id="UP001273799">
    <property type="component" value="Unassembled WGS sequence"/>
</dbReference>
<dbReference type="EMBL" id="JAWNFU010000001">
    <property type="protein sequence ID" value="MDY5152514.1"/>
    <property type="molecule type" value="Genomic_DNA"/>
</dbReference>
<dbReference type="RefSeq" id="WP_074662517.1">
    <property type="nucleotide sequence ID" value="NZ_FNAU01000008.1"/>
</dbReference>